<protein>
    <submittedName>
        <fullName evidence="2">DUF1190 domain-containing protein</fullName>
    </submittedName>
</protein>
<dbReference type="EMBL" id="JAWJUL010000074">
    <property type="protein sequence ID" value="MDV3441403.1"/>
    <property type="molecule type" value="Genomic_DNA"/>
</dbReference>
<dbReference type="RefSeq" id="WP_309041582.1">
    <property type="nucleotide sequence ID" value="NZ_CP133395.1"/>
</dbReference>
<accession>A0ABU3XU26</accession>
<organism evidence="2 3">
    <name type="scientific">Metapseudomonas otitidis</name>
    <dbReference type="NCBI Taxonomy" id="319939"/>
    <lineage>
        <taxon>Bacteria</taxon>
        <taxon>Pseudomonadati</taxon>
        <taxon>Pseudomonadota</taxon>
        <taxon>Gammaproteobacteria</taxon>
        <taxon>Pseudomonadales</taxon>
        <taxon>Pseudomonadaceae</taxon>
        <taxon>Metapseudomonas</taxon>
    </lineage>
</organism>
<evidence type="ECO:0000313" key="3">
    <source>
        <dbReference type="Proteomes" id="UP001273935"/>
    </source>
</evidence>
<name>A0ABU3XU26_9GAMM</name>
<evidence type="ECO:0000256" key="1">
    <source>
        <dbReference type="SAM" id="MobiDB-lite"/>
    </source>
</evidence>
<dbReference type="Pfam" id="PF06693">
    <property type="entry name" value="DUF1190"/>
    <property type="match status" value="1"/>
</dbReference>
<dbReference type="Proteomes" id="UP001273935">
    <property type="component" value="Unassembled WGS sequence"/>
</dbReference>
<feature type="region of interest" description="Disordered" evidence="1">
    <location>
        <begin position="1"/>
        <end position="20"/>
    </location>
</feature>
<comment type="caution">
    <text evidence="2">The sequence shown here is derived from an EMBL/GenBank/DDBJ whole genome shotgun (WGS) entry which is preliminary data.</text>
</comment>
<reference evidence="2 3" key="1">
    <citation type="submission" date="2023-10" db="EMBL/GenBank/DDBJ databases">
        <title>Pseudomonas otitidis isolated from a paediatric patient with cystic fibrosis in Chile.</title>
        <authorList>
            <person name="Amsteins-Romero L."/>
            <person name="Opazo-Capurro A."/>
            <person name="Matus-Kohler M."/>
            <person name="Gonzalez-Rocha G."/>
        </authorList>
    </citation>
    <scope>NUCLEOTIDE SEQUENCE [LARGE SCALE GENOMIC DNA]</scope>
    <source>
        <strain evidence="2 3">P-714</strain>
    </source>
</reference>
<dbReference type="InterPro" id="IPR009576">
    <property type="entry name" value="Biofilm_formation_YgiB"/>
</dbReference>
<evidence type="ECO:0000313" key="2">
    <source>
        <dbReference type="EMBL" id="MDV3441403.1"/>
    </source>
</evidence>
<keyword evidence="3" id="KW-1185">Reference proteome</keyword>
<sequence>MSSGDAASAPAAAPSDPVPASVRRQKRAGLLTLSLMGATPLVLLAWDPMYREVRVFDSLAVCEQGTTLTAEQCLRLRDEAFRRTALMAPVYTSFLACERDFIRINANCTVGEWCEADAVQSCTQGDDGLARPQPVAFLVSDALVRRLRSGEPEDWSEVGLDELQPVFGMSEDTLYGSGTYVSGHYGGYYGSGGRNLHLFTGQGQYLGDQRTRQASVHRSQLQASGYAQQFQSGQLPTRLQGVASRGGFGATARSSLAMASG</sequence>
<proteinExistence type="predicted"/>
<gene>
    <name evidence="2" type="ORF">R0G64_18435</name>
</gene>